<name>A0ABQ1HI90_9GAMM</name>
<evidence type="ECO:0000256" key="2">
    <source>
        <dbReference type="ARBA" id="ARBA00022679"/>
    </source>
</evidence>
<dbReference type="PANTHER" id="PTHR43464">
    <property type="entry name" value="METHYLTRANSFERASE"/>
    <property type="match status" value="1"/>
</dbReference>
<feature type="domain" description="Methyltransferase" evidence="4">
    <location>
        <begin position="50"/>
        <end position="138"/>
    </location>
</feature>
<keyword evidence="1" id="KW-0489">Methyltransferase</keyword>
<evidence type="ECO:0000313" key="6">
    <source>
        <dbReference type="Proteomes" id="UP000623419"/>
    </source>
</evidence>
<organism evidence="5 6">
    <name type="scientific">Arenimonas soli</name>
    <dbReference type="NCBI Taxonomy" id="2269504"/>
    <lineage>
        <taxon>Bacteria</taxon>
        <taxon>Pseudomonadati</taxon>
        <taxon>Pseudomonadota</taxon>
        <taxon>Gammaproteobacteria</taxon>
        <taxon>Lysobacterales</taxon>
        <taxon>Lysobacteraceae</taxon>
        <taxon>Arenimonas</taxon>
    </lineage>
</organism>
<keyword evidence="3" id="KW-0949">S-adenosyl-L-methionine</keyword>
<proteinExistence type="predicted"/>
<dbReference type="EMBL" id="BMKC01000002">
    <property type="protein sequence ID" value="GGA78980.1"/>
    <property type="molecule type" value="Genomic_DNA"/>
</dbReference>
<reference evidence="6" key="1">
    <citation type="journal article" date="2019" name="Int. J. Syst. Evol. Microbiol.">
        <title>The Global Catalogue of Microorganisms (GCM) 10K type strain sequencing project: providing services to taxonomists for standard genome sequencing and annotation.</title>
        <authorList>
            <consortium name="The Broad Institute Genomics Platform"/>
            <consortium name="The Broad Institute Genome Sequencing Center for Infectious Disease"/>
            <person name="Wu L."/>
            <person name="Ma J."/>
        </authorList>
    </citation>
    <scope>NUCLEOTIDE SEQUENCE [LARGE SCALE GENOMIC DNA]</scope>
    <source>
        <strain evidence="6">CGMCC 1.15905</strain>
    </source>
</reference>
<dbReference type="PANTHER" id="PTHR43464:SF19">
    <property type="entry name" value="UBIQUINONE BIOSYNTHESIS O-METHYLTRANSFERASE, MITOCHONDRIAL"/>
    <property type="match status" value="1"/>
</dbReference>
<dbReference type="InterPro" id="IPR029063">
    <property type="entry name" value="SAM-dependent_MTases_sf"/>
</dbReference>
<keyword evidence="2" id="KW-0808">Transferase</keyword>
<comment type="caution">
    <text evidence="5">The sequence shown here is derived from an EMBL/GenBank/DDBJ whole genome shotgun (WGS) entry which is preliminary data.</text>
</comment>
<dbReference type="CDD" id="cd02440">
    <property type="entry name" value="AdoMet_MTases"/>
    <property type="match status" value="1"/>
</dbReference>
<protein>
    <recommendedName>
        <fullName evidence="4">Methyltransferase domain-containing protein</fullName>
    </recommendedName>
</protein>
<accession>A0ABQ1HI90</accession>
<sequence>MKDEAITRSWLANADAWTHLVRSDGIESRRLGTNAAVVAAIAELAPATLLDVGCGEGWLCRAFSGRGVACTGIDASPPLVAAAREAGGGDFTVTDYATLAGSNTLPGPFDAIACNFALLGEDITPLLAGLRRRLSPTGRLVVHTMHPWVACGDGEYADGWRSETFAAFGAGQFKEAMPWYFRTLARWVADLGDAGLGLESLREPPDPNTGRPLSLLMVAAPRAA</sequence>
<evidence type="ECO:0000259" key="4">
    <source>
        <dbReference type="Pfam" id="PF13649"/>
    </source>
</evidence>
<evidence type="ECO:0000256" key="3">
    <source>
        <dbReference type="ARBA" id="ARBA00022691"/>
    </source>
</evidence>
<dbReference type="Pfam" id="PF13649">
    <property type="entry name" value="Methyltransf_25"/>
    <property type="match status" value="1"/>
</dbReference>
<dbReference type="Gene3D" id="3.40.50.150">
    <property type="entry name" value="Vaccinia Virus protein VP39"/>
    <property type="match status" value="1"/>
</dbReference>
<evidence type="ECO:0000313" key="5">
    <source>
        <dbReference type="EMBL" id="GGA78980.1"/>
    </source>
</evidence>
<dbReference type="Proteomes" id="UP000623419">
    <property type="component" value="Unassembled WGS sequence"/>
</dbReference>
<gene>
    <name evidence="5" type="ORF">GCM10011521_16500</name>
</gene>
<keyword evidence="6" id="KW-1185">Reference proteome</keyword>
<dbReference type="InterPro" id="IPR041698">
    <property type="entry name" value="Methyltransf_25"/>
</dbReference>
<dbReference type="SUPFAM" id="SSF53335">
    <property type="entry name" value="S-adenosyl-L-methionine-dependent methyltransferases"/>
    <property type="match status" value="1"/>
</dbReference>
<evidence type="ECO:0000256" key="1">
    <source>
        <dbReference type="ARBA" id="ARBA00022603"/>
    </source>
</evidence>